<evidence type="ECO:0000313" key="12">
    <source>
        <dbReference type="EMBL" id="BDZ42960.1"/>
    </source>
</evidence>
<keyword evidence="5 11" id="KW-0812">Transmembrane</keyword>
<feature type="transmembrane region" description="Helical" evidence="11">
    <location>
        <begin position="137"/>
        <end position="157"/>
    </location>
</feature>
<dbReference type="PANTHER" id="PTHR11410">
    <property type="entry name" value="ATP SYNTHASE SUBUNIT A"/>
    <property type="match status" value="1"/>
</dbReference>
<dbReference type="InterPro" id="IPR035908">
    <property type="entry name" value="F0_ATP_A_sf"/>
</dbReference>
<comment type="subcellular location">
    <subcellularLocation>
        <location evidence="1">Membrane</location>
        <topology evidence="1">Multi-pass membrane protein</topology>
    </subcellularLocation>
</comment>
<evidence type="ECO:0000256" key="4">
    <source>
        <dbReference type="ARBA" id="ARBA00022547"/>
    </source>
</evidence>
<dbReference type="Proteomes" id="UP001321475">
    <property type="component" value="Chromosome"/>
</dbReference>
<dbReference type="EMBL" id="AP027729">
    <property type="protein sequence ID" value="BDZ42960.1"/>
    <property type="molecule type" value="Genomic_DNA"/>
</dbReference>
<dbReference type="Gene3D" id="1.20.120.220">
    <property type="entry name" value="ATP synthase, F0 complex, subunit A"/>
    <property type="match status" value="1"/>
</dbReference>
<dbReference type="PANTHER" id="PTHR11410:SF0">
    <property type="entry name" value="ATP SYNTHASE SUBUNIT A"/>
    <property type="match status" value="1"/>
</dbReference>
<sequence length="184" mass="20418">MTQDHWEIILYPLATSLTIAASSEGESGFHAPTIADFFPPAIFFEGTNFEFNRIQLVRVIMMVVVLTIFVIAARRATVVPGRFQNAIEMILDFVRVNVVDEIMGAERGKKYVRMITTIFVTILAFNLTGIIPGLNMAGTALMGVPLLLALWVFVVYWQAGIQKHGLGGYLKSTLFPRGSPHRST</sequence>
<evidence type="ECO:0000256" key="10">
    <source>
        <dbReference type="ARBA" id="ARBA00023310"/>
    </source>
</evidence>
<evidence type="ECO:0000256" key="9">
    <source>
        <dbReference type="ARBA" id="ARBA00023136"/>
    </source>
</evidence>
<evidence type="ECO:0000256" key="8">
    <source>
        <dbReference type="ARBA" id="ARBA00023065"/>
    </source>
</evidence>
<feature type="transmembrane region" description="Helical" evidence="11">
    <location>
        <begin position="111"/>
        <end position="131"/>
    </location>
</feature>
<keyword evidence="8" id="KW-0406">Ion transport</keyword>
<evidence type="ECO:0000256" key="3">
    <source>
        <dbReference type="ARBA" id="ARBA00022448"/>
    </source>
</evidence>
<evidence type="ECO:0000256" key="1">
    <source>
        <dbReference type="ARBA" id="ARBA00004141"/>
    </source>
</evidence>
<evidence type="ECO:0000256" key="6">
    <source>
        <dbReference type="ARBA" id="ARBA00022781"/>
    </source>
</evidence>
<proteinExistence type="inferred from homology"/>
<dbReference type="Pfam" id="PF00119">
    <property type="entry name" value="ATP-synt_A"/>
    <property type="match status" value="1"/>
</dbReference>
<dbReference type="InterPro" id="IPR045083">
    <property type="entry name" value="ATP_synth_F0_asu_bact/mt"/>
</dbReference>
<evidence type="ECO:0000256" key="5">
    <source>
        <dbReference type="ARBA" id="ARBA00022692"/>
    </source>
</evidence>
<keyword evidence="3" id="KW-0813">Transport</keyword>
<evidence type="ECO:0000256" key="11">
    <source>
        <dbReference type="SAM" id="Phobius"/>
    </source>
</evidence>
<dbReference type="SUPFAM" id="SSF81336">
    <property type="entry name" value="F1F0 ATP synthase subunit A"/>
    <property type="match status" value="1"/>
</dbReference>
<gene>
    <name evidence="12" type="ORF">GCM10025865_22590</name>
</gene>
<evidence type="ECO:0000256" key="2">
    <source>
        <dbReference type="ARBA" id="ARBA00006810"/>
    </source>
</evidence>
<keyword evidence="6" id="KW-0375">Hydrogen ion transport</keyword>
<keyword evidence="7 11" id="KW-1133">Transmembrane helix</keyword>
<feature type="transmembrane region" description="Helical" evidence="11">
    <location>
        <begin position="54"/>
        <end position="73"/>
    </location>
</feature>
<accession>A0ABN6XGN3</accession>
<keyword evidence="4" id="KW-0138">CF(0)</keyword>
<reference evidence="13" key="1">
    <citation type="journal article" date="2019" name="Int. J. Syst. Evol. Microbiol.">
        <title>The Global Catalogue of Microorganisms (GCM) 10K type strain sequencing project: providing services to taxonomists for standard genome sequencing and annotation.</title>
        <authorList>
            <consortium name="The Broad Institute Genomics Platform"/>
            <consortium name="The Broad Institute Genome Sequencing Center for Infectious Disease"/>
            <person name="Wu L."/>
            <person name="Ma J."/>
        </authorList>
    </citation>
    <scope>NUCLEOTIDE SEQUENCE [LARGE SCALE GENOMIC DNA]</scope>
    <source>
        <strain evidence="13">NBRC 108565</strain>
    </source>
</reference>
<keyword evidence="10" id="KW-0066">ATP synthesis</keyword>
<evidence type="ECO:0000313" key="13">
    <source>
        <dbReference type="Proteomes" id="UP001321475"/>
    </source>
</evidence>
<evidence type="ECO:0000256" key="7">
    <source>
        <dbReference type="ARBA" id="ARBA00022989"/>
    </source>
</evidence>
<organism evidence="12 13">
    <name type="scientific">Paraoerskovia sediminicola</name>
    <dbReference type="NCBI Taxonomy" id="1138587"/>
    <lineage>
        <taxon>Bacteria</taxon>
        <taxon>Bacillati</taxon>
        <taxon>Actinomycetota</taxon>
        <taxon>Actinomycetes</taxon>
        <taxon>Micrococcales</taxon>
        <taxon>Cellulomonadaceae</taxon>
        <taxon>Paraoerskovia</taxon>
    </lineage>
</organism>
<name>A0ABN6XGN3_9CELL</name>
<protein>
    <recommendedName>
        <fullName evidence="14">ATP synthase A chain</fullName>
    </recommendedName>
</protein>
<keyword evidence="13" id="KW-1185">Reference proteome</keyword>
<dbReference type="InterPro" id="IPR000568">
    <property type="entry name" value="ATP_synth_F0_asu"/>
</dbReference>
<evidence type="ECO:0008006" key="14">
    <source>
        <dbReference type="Google" id="ProtNLM"/>
    </source>
</evidence>
<comment type="similarity">
    <text evidence="2">Belongs to the ATPase A chain family.</text>
</comment>
<keyword evidence="9 11" id="KW-0472">Membrane</keyword>